<evidence type="ECO:0000256" key="2">
    <source>
        <dbReference type="ARBA" id="ARBA00022908"/>
    </source>
</evidence>
<evidence type="ECO:0000256" key="1">
    <source>
        <dbReference type="ARBA" id="ARBA00022829"/>
    </source>
</evidence>
<keyword evidence="2" id="KW-0229">DNA integration</keyword>
<keyword evidence="1" id="KW-0159">Chromosome partition</keyword>
<evidence type="ECO:0000313" key="8">
    <source>
        <dbReference type="EMBL" id="SHK75433.1"/>
    </source>
</evidence>
<keyword evidence="3 5" id="KW-0238">DNA-binding</keyword>
<dbReference type="InterPro" id="IPR013762">
    <property type="entry name" value="Integrase-like_cat_sf"/>
</dbReference>
<evidence type="ECO:0000313" key="9">
    <source>
        <dbReference type="Proteomes" id="UP000184395"/>
    </source>
</evidence>
<feature type="domain" description="Tyr recombinase" evidence="6">
    <location>
        <begin position="120"/>
        <end position="303"/>
    </location>
</feature>
<dbReference type="InterPro" id="IPR044068">
    <property type="entry name" value="CB"/>
</dbReference>
<dbReference type="InterPro" id="IPR004107">
    <property type="entry name" value="Integrase_SAM-like_N"/>
</dbReference>
<dbReference type="SUPFAM" id="SSF56349">
    <property type="entry name" value="DNA breaking-rejoining enzymes"/>
    <property type="match status" value="1"/>
</dbReference>
<reference evidence="8 9" key="1">
    <citation type="submission" date="2016-11" db="EMBL/GenBank/DDBJ databases">
        <authorList>
            <person name="Jaros S."/>
            <person name="Januszkiewicz K."/>
            <person name="Wedrychowicz H."/>
        </authorList>
    </citation>
    <scope>NUCLEOTIDE SEQUENCE [LARGE SCALE GENOMIC DNA]</scope>
    <source>
        <strain evidence="8 9">LMG 20594</strain>
    </source>
</reference>
<dbReference type="SUPFAM" id="SSF47823">
    <property type="entry name" value="lambda integrase-like, N-terminal domain"/>
    <property type="match status" value="1"/>
</dbReference>
<dbReference type="InterPro" id="IPR011010">
    <property type="entry name" value="DNA_brk_join_enz"/>
</dbReference>
<evidence type="ECO:0000256" key="5">
    <source>
        <dbReference type="PROSITE-ProRule" id="PRU01248"/>
    </source>
</evidence>
<dbReference type="PANTHER" id="PTHR30349">
    <property type="entry name" value="PHAGE INTEGRASE-RELATED"/>
    <property type="match status" value="1"/>
</dbReference>
<dbReference type="GO" id="GO:0003677">
    <property type="term" value="F:DNA binding"/>
    <property type="evidence" value="ECO:0007669"/>
    <property type="project" value="UniProtKB-UniRule"/>
</dbReference>
<evidence type="ECO:0000259" key="6">
    <source>
        <dbReference type="PROSITE" id="PS51898"/>
    </source>
</evidence>
<dbReference type="PROSITE" id="PS51900">
    <property type="entry name" value="CB"/>
    <property type="match status" value="1"/>
</dbReference>
<dbReference type="PANTHER" id="PTHR30349:SF81">
    <property type="entry name" value="TYROSINE RECOMBINASE XERC"/>
    <property type="match status" value="1"/>
</dbReference>
<dbReference type="GO" id="GO:0006310">
    <property type="term" value="P:DNA recombination"/>
    <property type="evidence" value="ECO:0007669"/>
    <property type="project" value="UniProtKB-KW"/>
</dbReference>
<dbReference type="Gene3D" id="1.10.150.130">
    <property type="match status" value="1"/>
</dbReference>
<evidence type="ECO:0000259" key="7">
    <source>
        <dbReference type="PROSITE" id="PS51900"/>
    </source>
</evidence>
<feature type="domain" description="Core-binding (CB)" evidence="7">
    <location>
        <begin position="3"/>
        <end position="96"/>
    </location>
</feature>
<dbReference type="AlphaFoldDB" id="A0A1M6V1V3"/>
<name>A0A1M6V1V3_9BURK</name>
<dbReference type="GO" id="GO:0015074">
    <property type="term" value="P:DNA integration"/>
    <property type="evidence" value="ECO:0007669"/>
    <property type="project" value="UniProtKB-KW"/>
</dbReference>
<dbReference type="GO" id="GO:0007059">
    <property type="term" value="P:chromosome segregation"/>
    <property type="evidence" value="ECO:0007669"/>
    <property type="project" value="UniProtKB-KW"/>
</dbReference>
<gene>
    <name evidence="8" type="ORF">SAMN05192548_103653</name>
</gene>
<dbReference type="Gene3D" id="1.10.443.10">
    <property type="entry name" value="Intergrase catalytic core"/>
    <property type="match status" value="1"/>
</dbReference>
<dbReference type="Proteomes" id="UP000184395">
    <property type="component" value="Unassembled WGS sequence"/>
</dbReference>
<sequence length="334" mass="38032">MNPSLGSLIQSFFIDHLPVQKGLRQGSIGSYRDTVRLFLGFVSEQRRTSITSLTVEDLTFERVLAFLKYLEQRRGNSVRTRNQRRAALNTFYAYLALRVPEMLAACQQIAAIPVKRTSLPDTHYLEQEEMAALFRSLPKRGRFALRDRTLLLFLYNTGARAQEVAELRREHLDLAPPAKVHLHGKGDKWRVCPLWDETVKCLQQLLGEQRMLPNGPVFGTVKNRPLTRFGIYKIVRRHAAPWDTDGPQPRHVSPHLFRHTAAVHLLESGVEVNVIRGWLGHVSLDTTNRYAELTLRAKAEALRACEISPSNSGASRARAVWKDDKALIEWLNAL</sequence>
<dbReference type="PROSITE" id="PS51898">
    <property type="entry name" value="TYR_RECOMBINASE"/>
    <property type="match status" value="1"/>
</dbReference>
<organism evidence="8 9">
    <name type="scientific">Paraburkholderia terricola</name>
    <dbReference type="NCBI Taxonomy" id="169427"/>
    <lineage>
        <taxon>Bacteria</taxon>
        <taxon>Pseudomonadati</taxon>
        <taxon>Pseudomonadota</taxon>
        <taxon>Betaproteobacteria</taxon>
        <taxon>Burkholderiales</taxon>
        <taxon>Burkholderiaceae</taxon>
        <taxon>Paraburkholderia</taxon>
    </lineage>
</organism>
<evidence type="ECO:0000256" key="4">
    <source>
        <dbReference type="ARBA" id="ARBA00023172"/>
    </source>
</evidence>
<dbReference type="Pfam" id="PF00589">
    <property type="entry name" value="Phage_integrase"/>
    <property type="match status" value="1"/>
</dbReference>
<dbReference type="InterPro" id="IPR002104">
    <property type="entry name" value="Integrase_catalytic"/>
</dbReference>
<dbReference type="STRING" id="169427.SAMN05192548_103653"/>
<evidence type="ECO:0000256" key="3">
    <source>
        <dbReference type="ARBA" id="ARBA00023125"/>
    </source>
</evidence>
<dbReference type="RefSeq" id="WP_073431399.1">
    <property type="nucleotide sequence ID" value="NZ_CADFGY010000005.1"/>
</dbReference>
<dbReference type="Pfam" id="PF02899">
    <property type="entry name" value="Phage_int_SAM_1"/>
    <property type="match status" value="1"/>
</dbReference>
<dbReference type="OrthoDB" id="5415821at2"/>
<dbReference type="InterPro" id="IPR010998">
    <property type="entry name" value="Integrase_recombinase_N"/>
</dbReference>
<dbReference type="InterPro" id="IPR050090">
    <property type="entry name" value="Tyrosine_recombinase_XerCD"/>
</dbReference>
<accession>A0A1M6V1V3</accession>
<dbReference type="EMBL" id="FRAB01000036">
    <property type="protein sequence ID" value="SHK75433.1"/>
    <property type="molecule type" value="Genomic_DNA"/>
</dbReference>
<protein>
    <submittedName>
        <fullName evidence="8">Site-specific recombinase XerD</fullName>
    </submittedName>
</protein>
<proteinExistence type="predicted"/>
<keyword evidence="4" id="KW-0233">DNA recombination</keyword>